<feature type="region of interest" description="Disordered" evidence="1">
    <location>
        <begin position="380"/>
        <end position="470"/>
    </location>
</feature>
<evidence type="ECO:0000256" key="1">
    <source>
        <dbReference type="SAM" id="MobiDB-lite"/>
    </source>
</evidence>
<keyword evidence="4" id="KW-1185">Reference proteome</keyword>
<dbReference type="GO" id="GO:2001070">
    <property type="term" value="F:starch binding"/>
    <property type="evidence" value="ECO:0007669"/>
    <property type="project" value="InterPro"/>
</dbReference>
<dbReference type="GO" id="GO:0016020">
    <property type="term" value="C:membrane"/>
    <property type="evidence" value="ECO:0007669"/>
    <property type="project" value="TreeGrafter"/>
</dbReference>
<evidence type="ECO:0000259" key="2">
    <source>
        <dbReference type="PROSITE" id="PS51166"/>
    </source>
</evidence>
<dbReference type="PANTHER" id="PTHR15048">
    <property type="entry name" value="STARCH-BINDING DOMAIN-CONTAINING PROTEIN 1"/>
    <property type="match status" value="1"/>
</dbReference>
<feature type="domain" description="CBM20" evidence="2">
    <location>
        <begin position="129"/>
        <end position="231"/>
    </location>
</feature>
<gene>
    <name evidence="3" type="ORF">RIF29_14764</name>
</gene>
<proteinExistence type="predicted"/>
<comment type="caution">
    <text evidence="3">The sequence shown here is derived from an EMBL/GenBank/DDBJ whole genome shotgun (WGS) entry which is preliminary data.</text>
</comment>
<dbReference type="CDD" id="cd05467">
    <property type="entry name" value="CBM20"/>
    <property type="match status" value="1"/>
</dbReference>
<feature type="region of interest" description="Disordered" evidence="1">
    <location>
        <begin position="333"/>
        <end position="360"/>
    </location>
</feature>
<dbReference type="AlphaFoldDB" id="A0AAN9FHQ1"/>
<accession>A0AAN9FHQ1</accession>
<dbReference type="PANTHER" id="PTHR15048:SF0">
    <property type="entry name" value="STARCH-BINDING DOMAIN-CONTAINING PROTEIN 1"/>
    <property type="match status" value="1"/>
</dbReference>
<sequence>MGLFEKPRRKGNYRLLCLTHETCSVADYTTPQSVKVMKALTSSCSKAILSSSSPRVAAAVHVSDNRTEFCFKGVKKDCNFWLLKLAQNKGIYPVVHSVPSKTQVDLETVESDLESVLPQDQQTEENEQTNESEFVRVTFHLQKKCDFGEQFLIVGDDPVLGSWNPADALPMDWSDGHIWTVELDVPAGKSIQFKFILKGKAGDIIWQPGSDRVIQTWETRRRIIVCEDWENGELQKIIEEDQLAQSNEEIHVDSEMSTFAENMDNPEEGQVTIVSKISAIEDSQTHEEEEQPSAEPGLQQIIADSISSSMEKPMAMVAENIGSSEDLINWSEESADSPRNDDIIDALGHDGSTAQKNNEERTVVESNLFDFEGGAVLVPGLTPPVVANEEAGPGEAQERTTTETSNEDEGPGEVQGRTIDTSIEAFESKDQNVPELSKEQDSDDSTPQETNETIKNEPELLHNEKVNDSTPHEINAAIKNKPELLPDKYQEQSNLAAAIEDRSNSQPVDGIVLQNNIPEINATIENEPAELLHNEYEEQSNLAAAIQDGSNSQSDDGRVLLNDIQWGRETVKKFLTKLGLL</sequence>
<evidence type="ECO:0000313" key="4">
    <source>
        <dbReference type="Proteomes" id="UP001372338"/>
    </source>
</evidence>
<reference evidence="3 4" key="1">
    <citation type="submission" date="2024-01" db="EMBL/GenBank/DDBJ databases">
        <title>The genomes of 5 underutilized Papilionoideae crops provide insights into root nodulation and disease resistanc.</title>
        <authorList>
            <person name="Yuan L."/>
        </authorList>
    </citation>
    <scope>NUCLEOTIDE SEQUENCE [LARGE SCALE GENOMIC DNA]</scope>
    <source>
        <strain evidence="3">ZHUSHIDOU_FW_LH</strain>
        <tissue evidence="3">Leaf</tissue>
    </source>
</reference>
<organism evidence="3 4">
    <name type="scientific">Crotalaria pallida</name>
    <name type="common">Smooth rattlebox</name>
    <name type="synonym">Crotalaria striata</name>
    <dbReference type="NCBI Taxonomy" id="3830"/>
    <lineage>
        <taxon>Eukaryota</taxon>
        <taxon>Viridiplantae</taxon>
        <taxon>Streptophyta</taxon>
        <taxon>Embryophyta</taxon>
        <taxon>Tracheophyta</taxon>
        <taxon>Spermatophyta</taxon>
        <taxon>Magnoliopsida</taxon>
        <taxon>eudicotyledons</taxon>
        <taxon>Gunneridae</taxon>
        <taxon>Pentapetalae</taxon>
        <taxon>rosids</taxon>
        <taxon>fabids</taxon>
        <taxon>Fabales</taxon>
        <taxon>Fabaceae</taxon>
        <taxon>Papilionoideae</taxon>
        <taxon>50 kb inversion clade</taxon>
        <taxon>genistoids sensu lato</taxon>
        <taxon>core genistoids</taxon>
        <taxon>Crotalarieae</taxon>
        <taxon>Crotalaria</taxon>
    </lineage>
</organism>
<dbReference type="InterPro" id="IPR002044">
    <property type="entry name" value="CBM20"/>
</dbReference>
<feature type="compositionally biased region" description="Basic and acidic residues" evidence="1">
    <location>
        <begin position="426"/>
        <end position="440"/>
    </location>
</feature>
<evidence type="ECO:0000313" key="3">
    <source>
        <dbReference type="EMBL" id="KAK7273705.1"/>
    </source>
</evidence>
<name>A0AAN9FHQ1_CROPI</name>
<dbReference type="Pfam" id="PF00686">
    <property type="entry name" value="CBM_20"/>
    <property type="match status" value="1"/>
</dbReference>
<dbReference type="SUPFAM" id="SSF49452">
    <property type="entry name" value="Starch-binding domain-like"/>
    <property type="match status" value="1"/>
</dbReference>
<protein>
    <recommendedName>
        <fullName evidence="2">CBM20 domain-containing protein</fullName>
    </recommendedName>
</protein>
<dbReference type="EMBL" id="JAYWIO010000003">
    <property type="protein sequence ID" value="KAK7273705.1"/>
    <property type="molecule type" value="Genomic_DNA"/>
</dbReference>
<feature type="compositionally biased region" description="Basic and acidic residues" evidence="1">
    <location>
        <begin position="452"/>
        <end position="470"/>
    </location>
</feature>
<dbReference type="PROSITE" id="PS51166">
    <property type="entry name" value="CBM20"/>
    <property type="match status" value="1"/>
</dbReference>
<dbReference type="SMART" id="SM01065">
    <property type="entry name" value="CBM_2"/>
    <property type="match status" value="1"/>
</dbReference>
<dbReference type="InterPro" id="IPR013783">
    <property type="entry name" value="Ig-like_fold"/>
</dbReference>
<dbReference type="InterPro" id="IPR013784">
    <property type="entry name" value="Carb-bd-like_fold"/>
</dbReference>
<dbReference type="Gene3D" id="2.60.40.10">
    <property type="entry name" value="Immunoglobulins"/>
    <property type="match status" value="1"/>
</dbReference>
<dbReference type="FunFam" id="2.60.40.10:FF:000552">
    <property type="entry name" value="Related to glucoamylase"/>
    <property type="match status" value="1"/>
</dbReference>
<dbReference type="Proteomes" id="UP001372338">
    <property type="component" value="Unassembled WGS sequence"/>
</dbReference>